<dbReference type="PANTHER" id="PTHR39186:SF1">
    <property type="entry name" value="DUF2071 DOMAIN-CONTAINING PROTEIN"/>
    <property type="match status" value="1"/>
</dbReference>
<keyword evidence="3" id="KW-1185">Reference proteome</keyword>
<dbReference type="SUPFAM" id="SSF160104">
    <property type="entry name" value="Acetoacetate decarboxylase-like"/>
    <property type="match status" value="1"/>
</dbReference>
<dbReference type="RefSeq" id="WP_224827543.1">
    <property type="nucleotide sequence ID" value="NZ_JAIVEF010000001.1"/>
</dbReference>
<reference evidence="2 3" key="1">
    <citation type="journal article" date="2019" name="Int. J. Syst. Evol. Microbiol.">
        <title>The Global Catalogue of Microorganisms (GCM) 10K type strain sequencing project: providing services to taxonomists for standard genome sequencing and annotation.</title>
        <authorList>
            <consortium name="The Broad Institute Genomics Platform"/>
            <consortium name="The Broad Institute Genome Sequencing Center for Infectious Disease"/>
            <person name="Wu L."/>
            <person name="Ma J."/>
        </authorList>
    </citation>
    <scope>NUCLEOTIDE SEQUENCE [LARGE SCALE GENOMIC DNA]</scope>
    <source>
        <strain evidence="2 3">CGMCC 1.15824</strain>
    </source>
</reference>
<evidence type="ECO:0000313" key="2">
    <source>
        <dbReference type="EMBL" id="MFC4988844.1"/>
    </source>
</evidence>
<protein>
    <submittedName>
        <fullName evidence="2">YqjF family protein</fullName>
    </submittedName>
</protein>
<dbReference type="EMBL" id="JBHSJG010000036">
    <property type="protein sequence ID" value="MFC4988844.1"/>
    <property type="molecule type" value="Genomic_DNA"/>
</dbReference>
<organism evidence="2 3">
    <name type="scientific">Saliphagus infecundisoli</name>
    <dbReference type="NCBI Taxonomy" id="1849069"/>
    <lineage>
        <taxon>Archaea</taxon>
        <taxon>Methanobacteriati</taxon>
        <taxon>Methanobacteriota</taxon>
        <taxon>Stenosarchaea group</taxon>
        <taxon>Halobacteria</taxon>
        <taxon>Halobacteriales</taxon>
        <taxon>Natrialbaceae</taxon>
        <taxon>Saliphagus</taxon>
    </lineage>
</organism>
<evidence type="ECO:0000256" key="1">
    <source>
        <dbReference type="SAM" id="MobiDB-lite"/>
    </source>
</evidence>
<dbReference type="Proteomes" id="UP001595925">
    <property type="component" value="Unassembled WGS sequence"/>
</dbReference>
<dbReference type="AlphaFoldDB" id="A0ABD5QGU2"/>
<dbReference type="Gene3D" id="2.40.400.10">
    <property type="entry name" value="Acetoacetate decarboxylase-like"/>
    <property type="match status" value="1"/>
</dbReference>
<sequence>MVVALEMDWRHLLFENWPVDPALLRPHVPDVLDLDTHDGKAWLSVVPFVNGAIRPRGLPRWVGLSLPEINVRTYVTYQGKPAVYFFSLDAQGVAGVLGARLFHHLPYYYARISLSVEDGGVRFRSHRRHPGARPATYEATYRPTGEPFSAPEKPLAAFLVERYGFYAEDLDGNLRFTAVEHDPWTLYSAEPRITENTLLGAERFDRPDADPVSYYSPGLEVTASSSERADGRQ</sequence>
<feature type="region of interest" description="Disordered" evidence="1">
    <location>
        <begin position="202"/>
        <end position="233"/>
    </location>
</feature>
<dbReference type="Pfam" id="PF09844">
    <property type="entry name" value="DUF2071"/>
    <property type="match status" value="1"/>
</dbReference>
<dbReference type="InterPro" id="IPR023375">
    <property type="entry name" value="ADC_dom_sf"/>
</dbReference>
<dbReference type="PANTHER" id="PTHR39186">
    <property type="entry name" value="DUF2071 FAMILY PROTEIN"/>
    <property type="match status" value="1"/>
</dbReference>
<dbReference type="InterPro" id="IPR018644">
    <property type="entry name" value="DUF2071"/>
</dbReference>
<evidence type="ECO:0000313" key="3">
    <source>
        <dbReference type="Proteomes" id="UP001595925"/>
    </source>
</evidence>
<comment type="caution">
    <text evidence="2">The sequence shown here is derived from an EMBL/GenBank/DDBJ whole genome shotgun (WGS) entry which is preliminary data.</text>
</comment>
<name>A0ABD5QGU2_9EURY</name>
<gene>
    <name evidence="2" type="ORF">ACFPFO_13930</name>
</gene>
<proteinExistence type="predicted"/>
<accession>A0ABD5QGU2</accession>